<accession>A0AAU9VBK5</accession>
<dbReference type="GO" id="GO:0035973">
    <property type="term" value="P:aggrephagy"/>
    <property type="evidence" value="ECO:0007669"/>
    <property type="project" value="TreeGrafter"/>
</dbReference>
<organism evidence="4 5">
    <name type="scientific">Euphydryas editha</name>
    <name type="common">Edith's checkerspot</name>
    <dbReference type="NCBI Taxonomy" id="104508"/>
    <lineage>
        <taxon>Eukaryota</taxon>
        <taxon>Metazoa</taxon>
        <taxon>Ecdysozoa</taxon>
        <taxon>Arthropoda</taxon>
        <taxon>Hexapoda</taxon>
        <taxon>Insecta</taxon>
        <taxon>Pterygota</taxon>
        <taxon>Neoptera</taxon>
        <taxon>Endopterygota</taxon>
        <taxon>Lepidoptera</taxon>
        <taxon>Glossata</taxon>
        <taxon>Ditrysia</taxon>
        <taxon>Papilionoidea</taxon>
        <taxon>Nymphalidae</taxon>
        <taxon>Nymphalinae</taxon>
        <taxon>Euphydryas</taxon>
    </lineage>
</organism>
<dbReference type="SMART" id="SM00320">
    <property type="entry name" value="WD40"/>
    <property type="match status" value="7"/>
</dbReference>
<dbReference type="PANTHER" id="PTHR44662:SF1">
    <property type="entry name" value="WD REPEAT-CONTAINING PROTEIN 81"/>
    <property type="match status" value="1"/>
</dbReference>
<evidence type="ECO:0000259" key="3">
    <source>
        <dbReference type="PROSITE" id="PS50197"/>
    </source>
</evidence>
<comment type="caution">
    <text evidence="4">The sequence shown here is derived from an EMBL/GenBank/DDBJ whole genome shotgun (WGS) entry which is preliminary data.</text>
</comment>
<dbReference type="GO" id="GO:0005739">
    <property type="term" value="C:mitochondrion"/>
    <property type="evidence" value="ECO:0007669"/>
    <property type="project" value="TreeGrafter"/>
</dbReference>
<feature type="compositionally biased region" description="Acidic residues" evidence="2">
    <location>
        <begin position="586"/>
        <end position="595"/>
    </location>
</feature>
<protein>
    <recommendedName>
        <fullName evidence="3">BEACH domain-containing protein</fullName>
    </recommendedName>
</protein>
<feature type="region of interest" description="Disordered" evidence="2">
    <location>
        <begin position="548"/>
        <end position="647"/>
    </location>
</feature>
<dbReference type="EMBL" id="CAKOGL010000029">
    <property type="protein sequence ID" value="CAH2106641.1"/>
    <property type="molecule type" value="Genomic_DNA"/>
</dbReference>
<proteinExistence type="predicted"/>
<dbReference type="Pfam" id="PF00400">
    <property type="entry name" value="WD40"/>
    <property type="match status" value="2"/>
</dbReference>
<feature type="region of interest" description="Disordered" evidence="2">
    <location>
        <begin position="1543"/>
        <end position="1562"/>
    </location>
</feature>
<feature type="repeat" description="WD" evidence="1">
    <location>
        <begin position="1833"/>
        <end position="1863"/>
    </location>
</feature>
<keyword evidence="1" id="KW-0853">WD repeat</keyword>
<dbReference type="InterPro" id="IPR036322">
    <property type="entry name" value="WD40_repeat_dom_sf"/>
</dbReference>
<gene>
    <name evidence="4" type="ORF">EEDITHA_LOCUS20749</name>
</gene>
<feature type="compositionally biased region" description="Basic and acidic residues" evidence="2">
    <location>
        <begin position="1155"/>
        <end position="1181"/>
    </location>
</feature>
<dbReference type="InterPro" id="IPR015943">
    <property type="entry name" value="WD40/YVTN_repeat-like_dom_sf"/>
</dbReference>
<sequence>MDKISKELNINTKNIFATASPNLFSVVVHNTWLRKWLKNAEVDNCVNNLDFTLQPGESVPYPWRKIFIKILNKKVSKVLPLPRYKLNEAISETPLTFSQLLQYVSQTNQRNLWKESYKKYCQNNESIKESTIVNLLEHDQLLSEVLIRLYGCNIVRVRSDASGKFTDFKETPSKNALKSYETHVNLLAAMFILETDNNYFIVYSGHYENNLLDCLNFSPTLIDKTYARGLFIMYQLLSVSKALCDRGLSLGTVKLQDIYMAEDLWIQIIPPIMNNIHCLDPALICEQNRNRQTSNQSSSQNSQSSQKREEEWCWRSDAVQLEKLCMLWVRGRISNLDYLLHLNVLAGRSANDPQAHFMVPWVTDFSSRCGRNWRDLSKSKYRLNKGDRQLDMTYDVLSCNGQIPHHVTDALSDITCYVYLARRTPKDTLCKYVRNKWVPAEYPASIQRMQEWTPDECIPEFYTDPTVFKSMHEDLPDLGIPSWATCVEDFITKHREALESTHVSENLHHWIDITFGYKLSGSAAVKAKNVCLSLVDGSTRPRRGAMVQLLTAPHPPRRMRAPPPAPPRLRWTAPRDARKSVRDSSEEVSDDEEESSSLPQHVSRLTVPAQRYRRRQSSTRARSLCKGQEDDVSISESRASSHSRHYRVQKSELGKGIIYLPKEFNPAASIQALEALDNFRTKCFFSKAEDKEKQKDSVTINLYPVQQETKENEHQSKEGMEETAFTNHMFLASYDQGYLKKFNQDNLENVLKERKNRMFNSRYTTDAAVYKHFITESRRQDMLVIGCLIVEIFLHTYMRPLRLSNENFQERYKSCRTIFKYNFNSMPKCVSYIASILLDVEPPSLSFKNELIFTREESSKKIIVTNKGLPPPTSSQLLQPLLMQHLIPFPQSFSLLYNLVSTLHEYDLTSNELQILYTYECDGTKCEIYQNIDKTKLYFTQKIAEGKIQACITHLGVLLNQVTSDNQFNILEIFIQHYIKMLENKETSVLAAWHLFDVISKALGPSETNNKLLRHILNLYEDDDYVYDKSDQHKLTDVDAVTSAGLVSKQKYVKLYHHIFLLQLMVRLGLQCFLDNFTQHLVEAVGGYKDVGNESRSPGHLCHNRSMLSKKPRYSDDNLKNALTNTSDIFSPDTSYGSEHVVTPNIEKSISEVNDVTKEKDQDSRSESELFHFENDKERNPSRNSRSKSPTDSLDSNNKDSNLVQTPSSTSEYVSPGSSRFFTNMSSPNSKETSVILIKDENQEIVSDSNRILTSPTIEIPKPMFTSYLHFAENEKNSDSVESTNGSHIREIKSLELSKNVTNKIVNIPLVNEEDNENNEKKNSDYKISDMSSESLIWLSHRLGPVLTCRYITRNLLKMLTLCYIGKENLAPWESDEKDEIDEISIVNSKVVGDKNAMKVIKCLTSIVAMYGEHLIIFQYLPHMGELIASCRRRLSTPLEGGVVACLQLIKYLLPFISDVKVMEQLQDTFLKTILQPALRLSSTARCAYPSGAAARGALARKLLDALHAVSLRIGPEMTRKHVCVPALQRFFLAFDKATGKTDNWPKQEENNVEKSSEQDSVDSKSEGFLEICRDGSTAEWAIKDGRVVRADLPELACTPPTHGDRHDVTSLSAQEELLMVFDEELAYHSYTKFAKLIGTDALERCMKNSETIRSLCAKYRQANLISSPQYVTRQDRRFQSSLSDEPLSRKTIDIPKPELTVDHVSNSNSFGSNVTLVGNRIDVSDTCESAGQVDGFDVVAYKMDAIKSERHLRGDWLIYWEHEIGRADKDTRFNLKQIKLQTFVGHSHSVKSIHCLDNENSFMSGSKDKTVKLWSLRNQGDGNAITQCNWTYTGHKKGVLSLTFLESLRLAVSTDSVVHIWDPFMESVVSQLEGPRWGAAVSIVRALPGPSRVLLAATTDAALRVVDARAPAHPHDLKVVSGGTSFIRCMCVSPSGAWACVGLASGALALLDVRTGATRLHWRAHDGEVLRLAAVDDHRVLSSGLDQVTALWRADDGELIAHLKGSTEPVHCLSVYYDELISGTTNNRIGVHTSLDQEASFSSTKLRSDTFKGVLTCMSVLPLNRLLLLGSDNGNISLLC</sequence>
<feature type="domain" description="BEACH" evidence="3">
    <location>
        <begin position="313"/>
        <end position="578"/>
    </location>
</feature>
<dbReference type="GO" id="GO:0035014">
    <property type="term" value="F:phosphatidylinositol 3-kinase regulator activity"/>
    <property type="evidence" value="ECO:0007669"/>
    <property type="project" value="TreeGrafter"/>
</dbReference>
<dbReference type="PROSITE" id="PS50294">
    <property type="entry name" value="WD_REPEATS_REGION"/>
    <property type="match status" value="1"/>
</dbReference>
<evidence type="ECO:0000313" key="4">
    <source>
        <dbReference type="EMBL" id="CAH2106641.1"/>
    </source>
</evidence>
<evidence type="ECO:0000256" key="2">
    <source>
        <dbReference type="SAM" id="MobiDB-lite"/>
    </source>
</evidence>
<dbReference type="Gene3D" id="1.10.1540.10">
    <property type="entry name" value="BEACH domain"/>
    <property type="match status" value="1"/>
</dbReference>
<dbReference type="Proteomes" id="UP001153954">
    <property type="component" value="Unassembled WGS sequence"/>
</dbReference>
<dbReference type="PANTHER" id="PTHR44662">
    <property type="entry name" value="WD REPEAT-CONTAINING PROTEIN 81"/>
    <property type="match status" value="1"/>
</dbReference>
<reference evidence="4" key="1">
    <citation type="submission" date="2022-03" db="EMBL/GenBank/DDBJ databases">
        <authorList>
            <person name="Tunstrom K."/>
        </authorList>
    </citation>
    <scope>NUCLEOTIDE SEQUENCE</scope>
</reference>
<dbReference type="InterPro" id="IPR000409">
    <property type="entry name" value="BEACH_dom"/>
</dbReference>
<dbReference type="PROSITE" id="PS50197">
    <property type="entry name" value="BEACH"/>
    <property type="match status" value="1"/>
</dbReference>
<feature type="compositionally biased region" description="Polar residues" evidence="2">
    <location>
        <begin position="1191"/>
        <end position="1230"/>
    </location>
</feature>
<name>A0AAU9VBK5_EUPED</name>
<feature type="region of interest" description="Disordered" evidence="2">
    <location>
        <begin position="1146"/>
        <end position="1230"/>
    </location>
</feature>
<dbReference type="PROSITE" id="PS50082">
    <property type="entry name" value="WD_REPEATS_2"/>
    <property type="match status" value="2"/>
</dbReference>
<keyword evidence="5" id="KW-1185">Reference proteome</keyword>
<feature type="repeat" description="WD" evidence="1">
    <location>
        <begin position="1784"/>
        <end position="1819"/>
    </location>
</feature>
<feature type="compositionally biased region" description="Basic and acidic residues" evidence="2">
    <location>
        <begin position="573"/>
        <end position="585"/>
    </location>
</feature>
<dbReference type="InterPro" id="IPR052651">
    <property type="entry name" value="WDR81"/>
</dbReference>
<dbReference type="SUPFAM" id="SSF81837">
    <property type="entry name" value="BEACH domain"/>
    <property type="match status" value="1"/>
</dbReference>
<evidence type="ECO:0000313" key="5">
    <source>
        <dbReference type="Proteomes" id="UP001153954"/>
    </source>
</evidence>
<feature type="region of interest" description="Disordered" evidence="2">
    <location>
        <begin position="1093"/>
        <end position="1120"/>
    </location>
</feature>
<evidence type="ECO:0000256" key="1">
    <source>
        <dbReference type="PROSITE-ProRule" id="PRU00221"/>
    </source>
</evidence>
<dbReference type="InterPro" id="IPR001680">
    <property type="entry name" value="WD40_rpt"/>
</dbReference>
<dbReference type="InterPro" id="IPR036372">
    <property type="entry name" value="BEACH_dom_sf"/>
</dbReference>
<dbReference type="Pfam" id="PF02138">
    <property type="entry name" value="Beach"/>
    <property type="match status" value="1"/>
</dbReference>
<dbReference type="Gene3D" id="2.130.10.10">
    <property type="entry name" value="YVTN repeat-like/Quinoprotein amine dehydrogenase"/>
    <property type="match status" value="2"/>
</dbReference>
<dbReference type="SUPFAM" id="SSF50978">
    <property type="entry name" value="WD40 repeat-like"/>
    <property type="match status" value="1"/>
</dbReference>
<dbReference type="CDD" id="cd06071">
    <property type="entry name" value="Beach"/>
    <property type="match status" value="1"/>
</dbReference>
<dbReference type="SMART" id="SM01026">
    <property type="entry name" value="Beach"/>
    <property type="match status" value="1"/>
</dbReference>